<proteinExistence type="predicted"/>
<keyword evidence="2" id="KW-1185">Reference proteome</keyword>
<sequence>MSLVTALLNTYNQAEKAGLVDQYEEGSTVLLPIYHNNMRSDGKNIIQCTLTKEGEFVKAEFLNDKESIIFPVTEKSLTRSGKNPPPHPLVDKLQYLAPNDEQKHTNYKEIFNDWLDNNFSEHTKRFLKAIKAFINSEEMLISIISSLYDGLDYEIRGLTVNYKDDKGKPKQDDLSSVFITFSIEEFKGPVNVSVTRNKELHQDYIRYVENNNKNNGVCYFTGEEDYIVKNHRGLLGNAKLISVSNNKETYYGRFKSGTDIVQIGYSTSEKVHLMLKYLLENRNSNQHLGEQQYLINWFSTDLSNDAGIDVTSPGEDMDDFLFGTTPPEEDFVPVTKRNERIGQIFKRGDMKLAESDIYYVAILDKASNGRISVKYFKELSVSQLVNNLKKWQGINSWWRYNHEKGKSEIQTPNTYNLIHTIYGIERDGKMSLDNGSFRKSQERTIVTHIIEGGDMPADFVVKAKLNIKNRMSYDNMWNHLMFVALAVLNNGKKGRFEKMVDKNNMDRSYLYGRLLAVYERIEASTFDKDNKRVTNAEKFWTSYTNNPATMMMRLEEKVKSYEKRLRNSEGKKGLYYKLAAEKQEIINALHHHTDEKELNKSLGYQFIFGYYSENDYIFSKKDVEEEEI</sequence>
<evidence type="ECO:0000313" key="2">
    <source>
        <dbReference type="Proteomes" id="UP000184206"/>
    </source>
</evidence>
<dbReference type="NCBIfam" id="TIGR01863">
    <property type="entry name" value="cas_Csd1"/>
    <property type="match status" value="1"/>
</dbReference>
<gene>
    <name evidence="1" type="ORF">SAMN02745189_01842</name>
</gene>
<evidence type="ECO:0000313" key="1">
    <source>
        <dbReference type="EMBL" id="SHM26955.1"/>
    </source>
</evidence>
<dbReference type="Pfam" id="PF09709">
    <property type="entry name" value="Cas_Csd1"/>
    <property type="match status" value="1"/>
</dbReference>
<protein>
    <submittedName>
        <fullName evidence="1">CRISPR-associated protein Csd1</fullName>
    </submittedName>
</protein>
<dbReference type="RefSeq" id="WP_072710283.1">
    <property type="nucleotide sequence ID" value="NZ_FRCF01000008.1"/>
</dbReference>
<dbReference type="OrthoDB" id="5389988at2"/>
<dbReference type="InterPro" id="IPR010144">
    <property type="entry name" value="CRISPR-assoc_prot_Csd1-typ"/>
</dbReference>
<accession>A0A1M7HEP4</accession>
<name>A0A1M7HEP4_9BACL</name>
<reference evidence="1 2" key="1">
    <citation type="submission" date="2016-11" db="EMBL/GenBank/DDBJ databases">
        <authorList>
            <person name="Jaros S."/>
            <person name="Januszkiewicz K."/>
            <person name="Wedrychowicz H."/>
        </authorList>
    </citation>
    <scope>NUCLEOTIDE SEQUENCE [LARGE SCALE GENOMIC DNA]</scope>
    <source>
        <strain evidence="1 2">DSM 16010</strain>
    </source>
</reference>
<dbReference type="EMBL" id="FRCF01000008">
    <property type="protein sequence ID" value="SHM26955.1"/>
    <property type="molecule type" value="Genomic_DNA"/>
</dbReference>
<organism evidence="1 2">
    <name type="scientific">Lacicoccus alkaliphilus DSM 16010</name>
    <dbReference type="NCBI Taxonomy" id="1123231"/>
    <lineage>
        <taxon>Bacteria</taxon>
        <taxon>Bacillati</taxon>
        <taxon>Bacillota</taxon>
        <taxon>Bacilli</taxon>
        <taxon>Bacillales</taxon>
        <taxon>Salinicoccaceae</taxon>
        <taxon>Lacicoccus</taxon>
    </lineage>
</organism>
<dbReference type="STRING" id="1123231.SAMN02745189_01842"/>
<dbReference type="AlphaFoldDB" id="A0A1M7HEP4"/>
<dbReference type="Proteomes" id="UP000184206">
    <property type="component" value="Unassembled WGS sequence"/>
</dbReference>